<protein>
    <submittedName>
        <fullName evidence="1">Uncharacterized protein</fullName>
    </submittedName>
</protein>
<sequence>MATTALQQSTRQLVFCRKHNYTVYPQTRQQRRQQQGLQSNARHTNMICTYTTTTTQGTVFYHAGTNAAGRITTAIDTKQCRHLGARCPGTATMLLGLHSGIVTCTEMFHRRSSSTGPSDICRSAGLGVLFINSHPSHAQSSRRLTPFPFRKQKYKHLNDRIKRTTGSPEQPITLLHI</sequence>
<dbReference type="Proteomes" id="UP000000768">
    <property type="component" value="Chromosome 3"/>
</dbReference>
<proteinExistence type="predicted"/>
<accession>A0A1W0VZG4</accession>
<dbReference type="Gramene" id="OQU87528">
    <property type="protein sequence ID" value="OQU87528"/>
    <property type="gene ID" value="SORBI_3003G293550"/>
</dbReference>
<keyword evidence="2" id="KW-1185">Reference proteome</keyword>
<reference evidence="2" key="2">
    <citation type="journal article" date="2018" name="Plant J.">
        <title>The Sorghum bicolor reference genome: improved assembly, gene annotations, a transcriptome atlas, and signatures of genome organization.</title>
        <authorList>
            <person name="McCormick R.F."/>
            <person name="Truong S.K."/>
            <person name="Sreedasyam A."/>
            <person name="Jenkins J."/>
            <person name="Shu S."/>
            <person name="Sims D."/>
            <person name="Kennedy M."/>
            <person name="Amirebrahimi M."/>
            <person name="Weers B.D."/>
            <person name="McKinley B."/>
            <person name="Mattison A."/>
            <person name="Morishige D.T."/>
            <person name="Grimwood J."/>
            <person name="Schmutz J."/>
            <person name="Mullet J.E."/>
        </authorList>
    </citation>
    <scope>NUCLEOTIDE SEQUENCE [LARGE SCALE GENOMIC DNA]</scope>
    <source>
        <strain evidence="2">cv. BTx623</strain>
    </source>
</reference>
<dbReference type="EMBL" id="CM000762">
    <property type="protein sequence ID" value="OQU87528.1"/>
    <property type="molecule type" value="Genomic_DNA"/>
</dbReference>
<reference evidence="1 2" key="1">
    <citation type="journal article" date="2009" name="Nature">
        <title>The Sorghum bicolor genome and the diversification of grasses.</title>
        <authorList>
            <person name="Paterson A.H."/>
            <person name="Bowers J.E."/>
            <person name="Bruggmann R."/>
            <person name="Dubchak I."/>
            <person name="Grimwood J."/>
            <person name="Gundlach H."/>
            <person name="Haberer G."/>
            <person name="Hellsten U."/>
            <person name="Mitros T."/>
            <person name="Poliakov A."/>
            <person name="Schmutz J."/>
            <person name="Spannagl M."/>
            <person name="Tang H."/>
            <person name="Wang X."/>
            <person name="Wicker T."/>
            <person name="Bharti A.K."/>
            <person name="Chapman J."/>
            <person name="Feltus F.A."/>
            <person name="Gowik U."/>
            <person name="Grigoriev I.V."/>
            <person name="Lyons E."/>
            <person name="Maher C.A."/>
            <person name="Martis M."/>
            <person name="Narechania A."/>
            <person name="Otillar R.P."/>
            <person name="Penning B.W."/>
            <person name="Salamov A.A."/>
            <person name="Wang Y."/>
            <person name="Zhang L."/>
            <person name="Carpita N.C."/>
            <person name="Freeling M."/>
            <person name="Gingle A.R."/>
            <person name="Hash C.T."/>
            <person name="Keller B."/>
            <person name="Klein P."/>
            <person name="Kresovich S."/>
            <person name="McCann M.C."/>
            <person name="Ming R."/>
            <person name="Peterson D.G."/>
            <person name="Mehboob-ur-Rahman"/>
            <person name="Ware D."/>
            <person name="Westhoff P."/>
            <person name="Mayer K.F."/>
            <person name="Messing J."/>
            <person name="Rokhsar D.S."/>
        </authorList>
    </citation>
    <scope>NUCLEOTIDE SEQUENCE [LARGE SCALE GENOMIC DNA]</scope>
    <source>
        <strain evidence="2">cv. BTx623</strain>
    </source>
</reference>
<gene>
    <name evidence="1" type="ORF">SORBI_3003G293550</name>
</gene>
<dbReference type="InParanoid" id="A0A1W0VZG4"/>
<evidence type="ECO:0000313" key="1">
    <source>
        <dbReference type="EMBL" id="OQU87528.1"/>
    </source>
</evidence>
<name>A0A1W0VZG4_SORBI</name>
<dbReference type="AlphaFoldDB" id="A0A1W0VZG4"/>
<evidence type="ECO:0000313" key="2">
    <source>
        <dbReference type="Proteomes" id="UP000000768"/>
    </source>
</evidence>
<organism evidence="1 2">
    <name type="scientific">Sorghum bicolor</name>
    <name type="common">Sorghum</name>
    <name type="synonym">Sorghum vulgare</name>
    <dbReference type="NCBI Taxonomy" id="4558"/>
    <lineage>
        <taxon>Eukaryota</taxon>
        <taxon>Viridiplantae</taxon>
        <taxon>Streptophyta</taxon>
        <taxon>Embryophyta</taxon>
        <taxon>Tracheophyta</taxon>
        <taxon>Spermatophyta</taxon>
        <taxon>Magnoliopsida</taxon>
        <taxon>Liliopsida</taxon>
        <taxon>Poales</taxon>
        <taxon>Poaceae</taxon>
        <taxon>PACMAD clade</taxon>
        <taxon>Panicoideae</taxon>
        <taxon>Andropogonodae</taxon>
        <taxon>Andropogoneae</taxon>
        <taxon>Sorghinae</taxon>
        <taxon>Sorghum</taxon>
    </lineage>
</organism>